<dbReference type="Proteomes" id="UP000507245">
    <property type="component" value="Unassembled WGS sequence"/>
</dbReference>
<dbReference type="Proteomes" id="UP000507222">
    <property type="component" value="Unassembled WGS sequence"/>
</dbReference>
<keyword evidence="4" id="KW-1185">Reference proteome</keyword>
<proteinExistence type="predicted"/>
<reference evidence="2 3" key="2">
    <citation type="submission" date="2020-05" db="EMBL/GenBank/DDBJ databases">
        <authorList>
            <person name="Campoy J."/>
            <person name="Schneeberger K."/>
            <person name="Spophaly S."/>
        </authorList>
    </citation>
    <scope>NUCLEOTIDE SEQUENCE [LARGE SCALE GENOMIC DNA]</scope>
    <source>
        <strain evidence="2">PruArmRojPasFocal</strain>
    </source>
</reference>
<reference evidence="4" key="1">
    <citation type="journal article" date="2020" name="Genome Biol.">
        <title>Gamete binning: chromosome-level and haplotype-resolved genome assembly enabled by high-throughput single-cell sequencing of gamete genomes.</title>
        <authorList>
            <person name="Campoy J.A."/>
            <person name="Sun H."/>
            <person name="Goel M."/>
            <person name="Jiao W.-B."/>
            <person name="Folz-Donahue K."/>
            <person name="Wang N."/>
            <person name="Rubio M."/>
            <person name="Liu C."/>
            <person name="Kukat C."/>
            <person name="Ruiz D."/>
            <person name="Huettel B."/>
            <person name="Schneeberger K."/>
        </authorList>
    </citation>
    <scope>NUCLEOTIDE SEQUENCE [LARGE SCALE GENOMIC DNA]</scope>
    <source>
        <strain evidence="4">cv. Rojo Pasion</strain>
    </source>
</reference>
<evidence type="ECO:0000313" key="3">
    <source>
        <dbReference type="Proteomes" id="UP000507222"/>
    </source>
</evidence>
<name>A0A6J5VU69_PRUAR</name>
<accession>A0A6J5VU69</accession>
<protein>
    <submittedName>
        <fullName evidence="2">Uncharacterized protein</fullName>
    </submittedName>
</protein>
<evidence type="ECO:0000313" key="2">
    <source>
        <dbReference type="EMBL" id="CAB4292486.1"/>
    </source>
</evidence>
<organism evidence="2 4">
    <name type="scientific">Prunus armeniaca</name>
    <name type="common">Apricot</name>
    <name type="synonym">Armeniaca vulgaris</name>
    <dbReference type="NCBI Taxonomy" id="36596"/>
    <lineage>
        <taxon>Eukaryota</taxon>
        <taxon>Viridiplantae</taxon>
        <taxon>Streptophyta</taxon>
        <taxon>Embryophyta</taxon>
        <taxon>Tracheophyta</taxon>
        <taxon>Spermatophyta</taxon>
        <taxon>Magnoliopsida</taxon>
        <taxon>eudicotyledons</taxon>
        <taxon>Gunneridae</taxon>
        <taxon>Pentapetalae</taxon>
        <taxon>rosids</taxon>
        <taxon>fabids</taxon>
        <taxon>Rosales</taxon>
        <taxon>Rosaceae</taxon>
        <taxon>Amygdaloideae</taxon>
        <taxon>Amygdaleae</taxon>
        <taxon>Prunus</taxon>
    </lineage>
</organism>
<gene>
    <name evidence="1" type="ORF">CURHAP_LOCUS899</name>
    <name evidence="2" type="ORF">ORAREDHAP_LOCUS902</name>
</gene>
<evidence type="ECO:0000313" key="4">
    <source>
        <dbReference type="Proteomes" id="UP000507245"/>
    </source>
</evidence>
<dbReference type="EMBL" id="CAEKDK010000001">
    <property type="protein sequence ID" value="CAB4261912.1"/>
    <property type="molecule type" value="Genomic_DNA"/>
</dbReference>
<sequence>MSTAATITQKIRYQSPLLSRKNVNKGDESQDGLIQSKKKEGIYPCSNSIYQMLDYFMLEMKGACYSDDFEHPVGLGTAFVLQVFLM</sequence>
<evidence type="ECO:0000313" key="1">
    <source>
        <dbReference type="EMBL" id="CAB4261912.1"/>
    </source>
</evidence>
<dbReference type="EMBL" id="CAEKKB010000001">
    <property type="protein sequence ID" value="CAB4292486.1"/>
    <property type="molecule type" value="Genomic_DNA"/>
</dbReference>
<dbReference type="AlphaFoldDB" id="A0A6J5VU69"/>